<dbReference type="GO" id="GO:0046863">
    <property type="term" value="F:ribulose-1,5-bisphosphate carboxylase/oxygenase activator activity"/>
    <property type="evidence" value="ECO:0007669"/>
    <property type="project" value="UniProtKB-UniRule"/>
</dbReference>
<dbReference type="PANTHER" id="PTHR32429:SF11">
    <property type="entry name" value="RIBULOSE BISPHOSPHATE CARBOXYLASE_OXYGENASE ACTIVASE, CHLOROPLASTIC"/>
    <property type="match status" value="1"/>
</dbReference>
<dbReference type="EMBL" id="CP031039">
    <property type="protein sequence ID" value="QDZ21868.1"/>
    <property type="molecule type" value="Genomic_DNA"/>
</dbReference>
<dbReference type="InterPro" id="IPR003959">
    <property type="entry name" value="ATPase_AAA_core"/>
</dbReference>
<dbReference type="PANTHER" id="PTHR32429">
    <property type="match status" value="1"/>
</dbReference>
<dbReference type="Gene3D" id="1.10.8.1070">
    <property type="match status" value="1"/>
</dbReference>
<evidence type="ECO:0000256" key="2">
    <source>
        <dbReference type="ARBA" id="ARBA00022741"/>
    </source>
</evidence>
<evidence type="ECO:0000256" key="1">
    <source>
        <dbReference type="ARBA" id="ARBA00004470"/>
    </source>
</evidence>
<dbReference type="InterPro" id="IPR044960">
    <property type="entry name" value="RCA-like"/>
</dbReference>
<dbReference type="InterPro" id="IPR027417">
    <property type="entry name" value="P-loop_NTPase"/>
</dbReference>
<evidence type="ECO:0000256" key="6">
    <source>
        <dbReference type="RuleBase" id="RU369045"/>
    </source>
</evidence>
<comment type="similarity">
    <text evidence="5 6">Belongs to the RuBisCO activase family.</text>
</comment>
<keyword evidence="11" id="KW-1185">Reference proteome</keyword>
<evidence type="ECO:0000313" key="11">
    <source>
        <dbReference type="Proteomes" id="UP000316726"/>
    </source>
</evidence>
<feature type="region of interest" description="Disordered" evidence="7">
    <location>
        <begin position="1"/>
        <end position="38"/>
    </location>
</feature>
<feature type="domain" description="ATPase AAA-type core" evidence="8">
    <location>
        <begin position="356"/>
        <end position="498"/>
    </location>
</feature>
<keyword evidence="2 6" id="KW-0547">Nucleotide-binding</keyword>
<dbReference type="SUPFAM" id="SSF52540">
    <property type="entry name" value="P-loop containing nucleoside triphosphate hydrolases"/>
    <property type="match status" value="1"/>
</dbReference>
<accession>A0A5B8MMI8</accession>
<evidence type="ECO:0000313" key="10">
    <source>
        <dbReference type="EMBL" id="QDZ21868.1"/>
    </source>
</evidence>
<feature type="compositionally biased region" description="Low complexity" evidence="7">
    <location>
        <begin position="1"/>
        <end position="27"/>
    </location>
</feature>
<dbReference type="OrthoDB" id="2014558at2759"/>
<dbReference type="Gene3D" id="3.40.50.300">
    <property type="entry name" value="P-loop containing nucleotide triphosphate hydrolases"/>
    <property type="match status" value="1"/>
</dbReference>
<comment type="function">
    <text evidence="4 6">Activation of RuBisCO (ribulose-1,5-bisphosphate carboxylase/oxygenase; EC 4.1.1.39) involves the ATP-dependent carboxylation of the epsilon-amino group of lysine leading to a carbamate structure.</text>
</comment>
<name>A0A5B8MMI8_9CHLO</name>
<keyword evidence="6" id="KW-0934">Plastid</keyword>
<dbReference type="GO" id="GO:0016887">
    <property type="term" value="F:ATP hydrolysis activity"/>
    <property type="evidence" value="ECO:0007669"/>
    <property type="project" value="UniProtKB-UniRule"/>
</dbReference>
<keyword evidence="6" id="KW-0150">Chloroplast</keyword>
<sequence length="635" mass="70659">MMATTTRSARPSRSCAASTSLRSASGRSGRRLGRARYPATTPCALREVVDEAATQEDEEEASALPEYVFFSEEDLSRDMPPSRVVGGGTGGSLLEKIFALEKRALELQCNASAERRQRQLLGEISCLEREALALQCARSAAEGQRKLLAEISEVEKKALALQYVAGSLQHNPQLEGFVGALQAVSSEEKRALDHQCTTSALARQRSALGEVSEGERKALETQVAPEAAAEESSPTTTTKKKFRSSWDAASDKVGKYKKEGADYLYELGASDDTNLNIDVGQTSMYIDKKFTLGDGGLRADIADGSLRKFEFRKFENIKGDYWIPKEFQDKLTLHITKNYLEDLTDYMPNCPLVLGIFGGKGQGKSFLTELVLKRLKAQAVIMSAGELEDEIAGRPAKLIRERYRKAADMSKARGVLTCLVINDLDAGVGNFRETQNTVNSQMVVGTLMNLCDDPKRVSVGQDWRGKDVIRRVPIIITANDLNTIYAPLLRDGRMEKYNWKPSRKDIFEMVYTMFRDDDVSPEEVQYVIDSFPNQGLDFFGALKARMADSEVRMRMEAYDGKVEGYEGTPLPKGPPGYLRLLMKDLRDGENREGDSIKIEVSLEKLLEEGKSLAQEQEYVNQIRLAGEYLKNNDDE</sequence>
<dbReference type="STRING" id="1764295.A0A5B8MMI8"/>
<evidence type="ECO:0000256" key="4">
    <source>
        <dbReference type="ARBA" id="ARBA00025556"/>
    </source>
</evidence>
<evidence type="ECO:0000259" key="8">
    <source>
        <dbReference type="Pfam" id="PF00004"/>
    </source>
</evidence>
<dbReference type="Proteomes" id="UP000316726">
    <property type="component" value="Chromosome 6"/>
</dbReference>
<feature type="region of interest" description="Disordered" evidence="7">
    <location>
        <begin position="211"/>
        <end position="241"/>
    </location>
</feature>
<feature type="compositionally biased region" description="Low complexity" evidence="7">
    <location>
        <begin position="224"/>
        <end position="237"/>
    </location>
</feature>
<evidence type="ECO:0000256" key="3">
    <source>
        <dbReference type="ARBA" id="ARBA00022840"/>
    </source>
</evidence>
<evidence type="ECO:0000259" key="9">
    <source>
        <dbReference type="Pfam" id="PF21228"/>
    </source>
</evidence>
<comment type="subcellular location">
    <subcellularLocation>
        <location evidence="1 6">Plastid</location>
        <location evidence="1 6">Chloroplast stroma</location>
    </subcellularLocation>
</comment>
<dbReference type="GO" id="GO:0009570">
    <property type="term" value="C:chloroplast stroma"/>
    <property type="evidence" value="ECO:0007669"/>
    <property type="project" value="UniProtKB-SubCell"/>
</dbReference>
<gene>
    <name evidence="10" type="ORF">A3770_06p43860</name>
</gene>
<reference evidence="10 11" key="1">
    <citation type="submission" date="2018-07" db="EMBL/GenBank/DDBJ databases">
        <title>The complete nuclear genome of the prasinophyte Chloropicon primus (CCMP1205).</title>
        <authorList>
            <person name="Pombert J.-F."/>
            <person name="Otis C."/>
            <person name="Turmel M."/>
            <person name="Lemieux C."/>
        </authorList>
    </citation>
    <scope>NUCLEOTIDE SEQUENCE [LARGE SCALE GENOMIC DNA]</scope>
    <source>
        <strain evidence="10 11">CCMP1205</strain>
    </source>
</reference>
<dbReference type="Pfam" id="PF00004">
    <property type="entry name" value="AAA"/>
    <property type="match status" value="1"/>
</dbReference>
<dbReference type="Pfam" id="PF21228">
    <property type="entry name" value="RuBisCO_activase_AAA_helical"/>
    <property type="match status" value="1"/>
</dbReference>
<protein>
    <recommendedName>
        <fullName evidence="6">Ribulose bisphosphate carboxylase/oxygenase activase, chloroplastic</fullName>
        <shortName evidence="6">RA</shortName>
        <shortName evidence="6">RuBisCO activase</shortName>
    </recommendedName>
</protein>
<dbReference type="GO" id="GO:0005524">
    <property type="term" value="F:ATP binding"/>
    <property type="evidence" value="ECO:0007669"/>
    <property type="project" value="UniProtKB-UniRule"/>
</dbReference>
<dbReference type="InterPro" id="IPR048571">
    <property type="entry name" value="RuBisCO_activase_AAA_helical"/>
</dbReference>
<evidence type="ECO:0000256" key="5">
    <source>
        <dbReference type="ARBA" id="ARBA00025781"/>
    </source>
</evidence>
<proteinExistence type="inferred from homology"/>
<organism evidence="10 11">
    <name type="scientific">Chloropicon primus</name>
    <dbReference type="NCBI Taxonomy" id="1764295"/>
    <lineage>
        <taxon>Eukaryota</taxon>
        <taxon>Viridiplantae</taxon>
        <taxon>Chlorophyta</taxon>
        <taxon>Chloropicophyceae</taxon>
        <taxon>Chloropicales</taxon>
        <taxon>Chloropicaceae</taxon>
        <taxon>Chloropicon</taxon>
    </lineage>
</organism>
<feature type="domain" description="Ribulose bisphosphate carboxylase/oxygenase activase AAA helical" evidence="9">
    <location>
        <begin position="503"/>
        <end position="554"/>
    </location>
</feature>
<keyword evidence="3 6" id="KW-0067">ATP-binding</keyword>
<dbReference type="AlphaFoldDB" id="A0A5B8MMI8"/>
<evidence type="ECO:0000256" key="7">
    <source>
        <dbReference type="SAM" id="MobiDB-lite"/>
    </source>
</evidence>